<comment type="caution">
    <text evidence="1">The sequence shown here is derived from an EMBL/GenBank/DDBJ whole genome shotgun (WGS) entry which is preliminary data.</text>
</comment>
<proteinExistence type="predicted"/>
<dbReference type="Proteomes" id="UP001189429">
    <property type="component" value="Unassembled WGS sequence"/>
</dbReference>
<evidence type="ECO:0000313" key="2">
    <source>
        <dbReference type="Proteomes" id="UP001189429"/>
    </source>
</evidence>
<gene>
    <name evidence="1" type="ORF">PCOR1329_LOCUS66871</name>
</gene>
<keyword evidence="2" id="KW-1185">Reference proteome</keyword>
<reference evidence="1" key="1">
    <citation type="submission" date="2023-10" db="EMBL/GenBank/DDBJ databases">
        <authorList>
            <person name="Chen Y."/>
            <person name="Shah S."/>
            <person name="Dougan E. K."/>
            <person name="Thang M."/>
            <person name="Chan C."/>
        </authorList>
    </citation>
    <scope>NUCLEOTIDE SEQUENCE [LARGE SCALE GENOMIC DNA]</scope>
</reference>
<protein>
    <submittedName>
        <fullName evidence="1">Uncharacterized protein</fullName>
    </submittedName>
</protein>
<evidence type="ECO:0000313" key="1">
    <source>
        <dbReference type="EMBL" id="CAK0885169.1"/>
    </source>
</evidence>
<organism evidence="1 2">
    <name type="scientific">Prorocentrum cordatum</name>
    <dbReference type="NCBI Taxonomy" id="2364126"/>
    <lineage>
        <taxon>Eukaryota</taxon>
        <taxon>Sar</taxon>
        <taxon>Alveolata</taxon>
        <taxon>Dinophyceae</taxon>
        <taxon>Prorocentrales</taxon>
        <taxon>Prorocentraceae</taxon>
        <taxon>Prorocentrum</taxon>
    </lineage>
</organism>
<accession>A0ABN9WH45</accession>
<sequence length="132" mass="14747">MDLASRPFAVPVVTVECGAKVYVNWGDQRFRCRPPGLGVHITLHKYISLQLDADLRDKEGRECVGEFVKVEGADTNIFGIKQNWYVKPSNGDDRRCSISFEGFLFKDQPFILSSMLVTTGRIGGTTRSRSSS</sequence>
<name>A0ABN9WH45_9DINO</name>
<dbReference type="EMBL" id="CAUYUJ010018636">
    <property type="protein sequence ID" value="CAK0885169.1"/>
    <property type="molecule type" value="Genomic_DNA"/>
</dbReference>